<dbReference type="Pfam" id="PF00535">
    <property type="entry name" value="Glycos_transf_2"/>
    <property type="match status" value="1"/>
</dbReference>
<keyword evidence="2" id="KW-0808">Transferase</keyword>
<evidence type="ECO:0000313" key="2">
    <source>
        <dbReference type="EMBL" id="MBR0575587.1"/>
    </source>
</evidence>
<dbReference type="SUPFAM" id="SSF53448">
    <property type="entry name" value="Nucleotide-diphospho-sugar transferases"/>
    <property type="match status" value="1"/>
</dbReference>
<dbReference type="AlphaFoldDB" id="A0A941CMZ0"/>
<feature type="domain" description="Glycosyltransferase 2-like" evidence="1">
    <location>
        <begin position="42"/>
        <end position="115"/>
    </location>
</feature>
<gene>
    <name evidence="2" type="ORF">KCG48_04445</name>
</gene>
<dbReference type="InterPro" id="IPR029044">
    <property type="entry name" value="Nucleotide-diphossugar_trans"/>
</dbReference>
<dbReference type="RefSeq" id="WP_211800113.1">
    <property type="nucleotide sequence ID" value="NZ_JAGSCS010000004.1"/>
</dbReference>
<keyword evidence="2" id="KW-0328">Glycosyltransferase</keyword>
<proteinExistence type="predicted"/>
<accession>A0A941CMZ0</accession>
<dbReference type="Gene3D" id="3.90.550.10">
    <property type="entry name" value="Spore Coat Polysaccharide Biosynthesis Protein SpsA, Chain A"/>
    <property type="match status" value="1"/>
</dbReference>
<protein>
    <submittedName>
        <fullName evidence="2">Glycosyltransferase</fullName>
        <ecNumber evidence="2">2.4.-.-</ecNumber>
    </submittedName>
</protein>
<evidence type="ECO:0000259" key="1">
    <source>
        <dbReference type="Pfam" id="PF00535"/>
    </source>
</evidence>
<dbReference type="EC" id="2.4.-.-" evidence="2"/>
<dbReference type="EMBL" id="JAGSCS010000004">
    <property type="protein sequence ID" value="MBR0575587.1"/>
    <property type="molecule type" value="Genomic_DNA"/>
</dbReference>
<dbReference type="InterPro" id="IPR001173">
    <property type="entry name" value="Glyco_trans_2-like"/>
</dbReference>
<evidence type="ECO:0000313" key="3">
    <source>
        <dbReference type="Proteomes" id="UP000675379"/>
    </source>
</evidence>
<comment type="caution">
    <text evidence="2">The sequence shown here is derived from an EMBL/GenBank/DDBJ whole genome shotgun (WGS) entry which is preliminary data.</text>
</comment>
<name>A0A941CMZ0_9CLOT</name>
<sequence>MNDLLLVVVCYRKKVEDIAYLKRMEGVEILIHDNSPEPQVVDPKWHYIHDPHNPGVSKAYNRGIDLARKLKLKGVLLLDHDTVFSPEILKSYREALSTYGEDYLYAPMVAGNGKVYSPFIEGKIRNSATPVADFVYSPVYPLEGKSLINSGLLLPLKVVDAIGGFYDTIKLDFSDIAFISKYKAYKKECILVEETLLHGLSGDEGMDKERELSRFRYYCNGAREFGKAGGPKGKLSVFVLFRMLRLVVKYKTLRPLPLALQYYGGEKTL</sequence>
<organism evidence="2 3">
    <name type="scientific">Proteiniclasticum sediminis</name>
    <dbReference type="NCBI Taxonomy" id="2804028"/>
    <lineage>
        <taxon>Bacteria</taxon>
        <taxon>Bacillati</taxon>
        <taxon>Bacillota</taxon>
        <taxon>Clostridia</taxon>
        <taxon>Eubacteriales</taxon>
        <taxon>Clostridiaceae</taxon>
        <taxon>Proteiniclasticum</taxon>
    </lineage>
</organism>
<keyword evidence="3" id="KW-1185">Reference proteome</keyword>
<dbReference type="GO" id="GO:0016757">
    <property type="term" value="F:glycosyltransferase activity"/>
    <property type="evidence" value="ECO:0007669"/>
    <property type="project" value="UniProtKB-KW"/>
</dbReference>
<reference evidence="2" key="1">
    <citation type="submission" date="2021-04" db="EMBL/GenBank/DDBJ databases">
        <title>Proteiniclasticum sedimins sp. nov., an obligate anaerobic bacterium isolated from anaerobic sludge.</title>
        <authorList>
            <person name="Liu J."/>
        </authorList>
    </citation>
    <scope>NUCLEOTIDE SEQUENCE</scope>
    <source>
        <strain evidence="2">BAD-10</strain>
    </source>
</reference>
<dbReference type="Proteomes" id="UP000675379">
    <property type="component" value="Unassembled WGS sequence"/>
</dbReference>